<feature type="transmembrane region" description="Helical" evidence="7">
    <location>
        <begin position="76"/>
        <end position="93"/>
    </location>
</feature>
<dbReference type="InterPro" id="IPR004358">
    <property type="entry name" value="Sig_transdc_His_kin-like_C"/>
</dbReference>
<dbReference type="CDD" id="cd00082">
    <property type="entry name" value="HisKA"/>
    <property type="match status" value="1"/>
</dbReference>
<sequence length="552" mass="63290">MKQQLHQLRTLLGFNDSFIFEEKLLHGFSFLGAIIGLINFPMAVAGVYPKAAILTTIILFGTNSAVFICSRIFKKFNAAIIIFVLMASTLFIYEWRTMGGVRGTYGIAMLGFNIATMLLMPKKLIGKYILYIFSVAGAIFLIERYYPSVIIGPPVDFHTRQMQLFFMLIISTLSAYIFKKEEYHRKMQLLIKSRIQRHLVSAIEDKYIMASFDEEYQLIYLSNSAQSLLPFPDKKAMEQFLVTTAKSFMMQSSANRSKVLSLNEDGKDRFFDIHFHLEQEDRSQFTHLIIHDITQRKKDEITLQKALNHQAEINQMKTKFVSMVSHQFRTPLTTIQSACELLQMNQQSVNQPQKHHTQIFESVNSLKEMMERLLDFGRMENSNPILRREPCNIVEIIKDQIQKLTTSTYNGRSIQFQTKGQTQEVAVDYYLYQHICSNLMCNALKYSPSNSVIEVTLIFGASSCSLVVQDYGIGIPAEDQKKLFEPFYRASNTENHKGTGIGLSFVKQFVEIHDGQISLESELNLGTIMTVTIPYQTENELQSVHQQTKVST</sequence>
<dbReference type="Pfam" id="PF00512">
    <property type="entry name" value="HisKA"/>
    <property type="match status" value="1"/>
</dbReference>
<dbReference type="Gene3D" id="3.30.565.10">
    <property type="entry name" value="Histidine kinase-like ATPase, C-terminal domain"/>
    <property type="match status" value="1"/>
</dbReference>
<evidence type="ECO:0000256" key="3">
    <source>
        <dbReference type="ARBA" id="ARBA00022553"/>
    </source>
</evidence>
<feature type="transmembrane region" description="Helical" evidence="7">
    <location>
        <begin position="24"/>
        <end position="45"/>
    </location>
</feature>
<keyword evidence="10" id="KW-1185">Reference proteome</keyword>
<dbReference type="CDD" id="cd00075">
    <property type="entry name" value="HATPase"/>
    <property type="match status" value="1"/>
</dbReference>
<feature type="transmembrane region" description="Helical" evidence="7">
    <location>
        <begin position="105"/>
        <end position="121"/>
    </location>
</feature>
<dbReference type="SUPFAM" id="SSF47384">
    <property type="entry name" value="Homodimeric domain of signal transducing histidine kinase"/>
    <property type="match status" value="1"/>
</dbReference>
<keyword evidence="5" id="KW-0418">Kinase</keyword>
<evidence type="ECO:0000256" key="7">
    <source>
        <dbReference type="SAM" id="Phobius"/>
    </source>
</evidence>
<evidence type="ECO:0000256" key="6">
    <source>
        <dbReference type="ARBA" id="ARBA00023012"/>
    </source>
</evidence>
<dbReference type="PROSITE" id="PS50109">
    <property type="entry name" value="HIS_KIN"/>
    <property type="match status" value="1"/>
</dbReference>
<feature type="domain" description="Histidine kinase" evidence="8">
    <location>
        <begin position="323"/>
        <end position="537"/>
    </location>
</feature>
<keyword evidence="3" id="KW-0597">Phosphoprotein</keyword>
<feature type="transmembrane region" description="Helical" evidence="7">
    <location>
        <begin position="51"/>
        <end position="69"/>
    </location>
</feature>
<protein>
    <recommendedName>
        <fullName evidence="2">histidine kinase</fullName>
        <ecNumber evidence="2">2.7.13.3</ecNumber>
    </recommendedName>
</protein>
<dbReference type="EC" id="2.7.13.3" evidence="2"/>
<evidence type="ECO:0000313" key="10">
    <source>
        <dbReference type="Proteomes" id="UP001354989"/>
    </source>
</evidence>
<feature type="transmembrane region" description="Helical" evidence="7">
    <location>
        <begin position="128"/>
        <end position="146"/>
    </location>
</feature>
<proteinExistence type="predicted"/>
<dbReference type="PANTHER" id="PTHR43711">
    <property type="entry name" value="TWO-COMPONENT HISTIDINE KINASE"/>
    <property type="match status" value="1"/>
</dbReference>
<reference evidence="9 10" key="1">
    <citation type="submission" date="2021-12" db="EMBL/GenBank/DDBJ databases">
        <title>Genome sequencing of bacteria with rrn-lacking chromosome and rrn-plasmid.</title>
        <authorList>
            <person name="Anda M."/>
            <person name="Iwasaki W."/>
        </authorList>
    </citation>
    <scope>NUCLEOTIDE SEQUENCE [LARGE SCALE GENOMIC DNA]</scope>
    <source>
        <strain evidence="9 10">NBRC 101262</strain>
    </source>
</reference>
<name>A0ABN6L872_9BACT</name>
<dbReference type="Pfam" id="PF02518">
    <property type="entry name" value="HATPase_c"/>
    <property type="match status" value="1"/>
</dbReference>
<keyword evidence="7" id="KW-0812">Transmembrane</keyword>
<dbReference type="SMART" id="SM00387">
    <property type="entry name" value="HATPase_c"/>
    <property type="match status" value="1"/>
</dbReference>
<evidence type="ECO:0000256" key="4">
    <source>
        <dbReference type="ARBA" id="ARBA00022679"/>
    </source>
</evidence>
<evidence type="ECO:0000256" key="5">
    <source>
        <dbReference type="ARBA" id="ARBA00022777"/>
    </source>
</evidence>
<feature type="transmembrane region" description="Helical" evidence="7">
    <location>
        <begin position="161"/>
        <end position="178"/>
    </location>
</feature>
<dbReference type="SUPFAM" id="SSF55874">
    <property type="entry name" value="ATPase domain of HSP90 chaperone/DNA topoisomerase II/histidine kinase"/>
    <property type="match status" value="1"/>
</dbReference>
<dbReference type="Proteomes" id="UP001354989">
    <property type="component" value="Chromosome"/>
</dbReference>
<dbReference type="EMBL" id="AP025292">
    <property type="protein sequence ID" value="BDC99033.1"/>
    <property type="molecule type" value="Genomic_DNA"/>
</dbReference>
<dbReference type="InterPro" id="IPR003661">
    <property type="entry name" value="HisK_dim/P_dom"/>
</dbReference>
<dbReference type="PANTHER" id="PTHR43711:SF26">
    <property type="entry name" value="SENSOR HISTIDINE KINASE RCSC"/>
    <property type="match status" value="1"/>
</dbReference>
<dbReference type="InterPro" id="IPR050736">
    <property type="entry name" value="Sensor_HK_Regulatory"/>
</dbReference>
<dbReference type="InterPro" id="IPR003594">
    <property type="entry name" value="HATPase_dom"/>
</dbReference>
<keyword evidence="6" id="KW-0902">Two-component regulatory system</keyword>
<comment type="catalytic activity">
    <reaction evidence="1">
        <text>ATP + protein L-histidine = ADP + protein N-phospho-L-histidine.</text>
        <dbReference type="EC" id="2.7.13.3"/>
    </reaction>
</comment>
<dbReference type="PRINTS" id="PR00344">
    <property type="entry name" value="BCTRLSENSOR"/>
</dbReference>
<dbReference type="RefSeq" id="WP_338398029.1">
    <property type="nucleotide sequence ID" value="NZ_AP025292.1"/>
</dbReference>
<gene>
    <name evidence="9" type="ORF">PEPS_13140</name>
</gene>
<organism evidence="9 10">
    <name type="scientific">Persicobacter psychrovividus</name>
    <dbReference type="NCBI Taxonomy" id="387638"/>
    <lineage>
        <taxon>Bacteria</taxon>
        <taxon>Pseudomonadati</taxon>
        <taxon>Bacteroidota</taxon>
        <taxon>Cytophagia</taxon>
        <taxon>Cytophagales</taxon>
        <taxon>Persicobacteraceae</taxon>
        <taxon>Persicobacter</taxon>
    </lineage>
</organism>
<dbReference type="SMART" id="SM00388">
    <property type="entry name" value="HisKA"/>
    <property type="match status" value="1"/>
</dbReference>
<dbReference type="Gene3D" id="1.10.287.130">
    <property type="match status" value="1"/>
</dbReference>
<keyword evidence="7" id="KW-1133">Transmembrane helix</keyword>
<keyword evidence="7" id="KW-0472">Membrane</keyword>
<evidence type="ECO:0000256" key="2">
    <source>
        <dbReference type="ARBA" id="ARBA00012438"/>
    </source>
</evidence>
<dbReference type="InterPro" id="IPR036097">
    <property type="entry name" value="HisK_dim/P_sf"/>
</dbReference>
<dbReference type="InterPro" id="IPR036890">
    <property type="entry name" value="HATPase_C_sf"/>
</dbReference>
<evidence type="ECO:0000313" key="9">
    <source>
        <dbReference type="EMBL" id="BDC99033.1"/>
    </source>
</evidence>
<dbReference type="InterPro" id="IPR005467">
    <property type="entry name" value="His_kinase_dom"/>
</dbReference>
<evidence type="ECO:0000256" key="1">
    <source>
        <dbReference type="ARBA" id="ARBA00000085"/>
    </source>
</evidence>
<accession>A0ABN6L872</accession>
<keyword evidence="4" id="KW-0808">Transferase</keyword>
<evidence type="ECO:0000259" key="8">
    <source>
        <dbReference type="PROSITE" id="PS50109"/>
    </source>
</evidence>